<evidence type="ECO:0000256" key="1">
    <source>
        <dbReference type="ARBA" id="ARBA00023027"/>
    </source>
</evidence>
<reference evidence="4 5" key="1">
    <citation type="journal article" date="2019" name="Int. J. Syst. Evol. Microbiol.">
        <title>The Global Catalogue of Microorganisms (GCM) 10K type strain sequencing project: providing services to taxonomists for standard genome sequencing and annotation.</title>
        <authorList>
            <consortium name="The Broad Institute Genomics Platform"/>
            <consortium name="The Broad Institute Genome Sequencing Center for Infectious Disease"/>
            <person name="Wu L."/>
            <person name="Ma J."/>
        </authorList>
    </citation>
    <scope>NUCLEOTIDE SEQUENCE [LARGE SCALE GENOMIC DNA]</scope>
    <source>
        <strain evidence="4 5">JCM 15589</strain>
    </source>
</reference>
<evidence type="ECO:0000259" key="2">
    <source>
        <dbReference type="Pfam" id="PF01408"/>
    </source>
</evidence>
<dbReference type="PANTHER" id="PTHR43708">
    <property type="entry name" value="CONSERVED EXPRESSED OXIDOREDUCTASE (EUROFUNG)"/>
    <property type="match status" value="1"/>
</dbReference>
<keyword evidence="1" id="KW-0520">NAD</keyword>
<protein>
    <submittedName>
        <fullName evidence="4">Gfo/Idh/MocA family oxidoreductase</fullName>
    </submittedName>
</protein>
<dbReference type="PANTHER" id="PTHR43708:SF8">
    <property type="entry name" value="OXIDOREDUCTASE"/>
    <property type="match status" value="1"/>
</dbReference>
<dbReference type="InterPro" id="IPR055170">
    <property type="entry name" value="GFO_IDH_MocA-like_dom"/>
</dbReference>
<evidence type="ECO:0000313" key="5">
    <source>
        <dbReference type="Proteomes" id="UP001501138"/>
    </source>
</evidence>
<comment type="caution">
    <text evidence="4">The sequence shown here is derived from an EMBL/GenBank/DDBJ whole genome shotgun (WGS) entry which is preliminary data.</text>
</comment>
<evidence type="ECO:0000259" key="3">
    <source>
        <dbReference type="Pfam" id="PF22725"/>
    </source>
</evidence>
<dbReference type="InterPro" id="IPR051317">
    <property type="entry name" value="Gfo/Idh/MocA_oxidoreduct"/>
</dbReference>
<accession>A0ABN2JI46</accession>
<dbReference type="InterPro" id="IPR036291">
    <property type="entry name" value="NAD(P)-bd_dom_sf"/>
</dbReference>
<dbReference type="Gene3D" id="3.40.50.720">
    <property type="entry name" value="NAD(P)-binding Rossmann-like Domain"/>
    <property type="match status" value="1"/>
</dbReference>
<evidence type="ECO:0000313" key="4">
    <source>
        <dbReference type="EMBL" id="GAA1727907.1"/>
    </source>
</evidence>
<feature type="domain" description="GFO/IDH/MocA-like oxidoreductase" evidence="3">
    <location>
        <begin position="138"/>
        <end position="290"/>
    </location>
</feature>
<dbReference type="SUPFAM" id="SSF55347">
    <property type="entry name" value="Glyceraldehyde-3-phosphate dehydrogenase-like, C-terminal domain"/>
    <property type="match status" value="1"/>
</dbReference>
<dbReference type="Gene3D" id="3.30.360.10">
    <property type="entry name" value="Dihydrodipicolinate Reductase, domain 2"/>
    <property type="match status" value="1"/>
</dbReference>
<keyword evidence="5" id="KW-1185">Reference proteome</keyword>
<dbReference type="Proteomes" id="UP001501138">
    <property type="component" value="Unassembled WGS sequence"/>
</dbReference>
<dbReference type="Pfam" id="PF22725">
    <property type="entry name" value="GFO_IDH_MocA_C3"/>
    <property type="match status" value="1"/>
</dbReference>
<proteinExistence type="predicted"/>
<dbReference type="RefSeq" id="WP_344248727.1">
    <property type="nucleotide sequence ID" value="NZ_BAAAPM010000004.1"/>
</dbReference>
<gene>
    <name evidence="4" type="ORF">GCM10009809_24510</name>
</gene>
<dbReference type="SUPFAM" id="SSF51735">
    <property type="entry name" value="NAD(P)-binding Rossmann-fold domains"/>
    <property type="match status" value="1"/>
</dbReference>
<feature type="domain" description="Gfo/Idh/MocA-like oxidoreductase N-terminal" evidence="2">
    <location>
        <begin position="11"/>
        <end position="128"/>
    </location>
</feature>
<name>A0ABN2JI46_9MICO</name>
<sequence>MGTTPGAPTDLRIAVVGYGLRGSVAREAHRPGDGSVVAAVCDPSETALAKAGADFPGALLTTDLDEALAGVDAAMVLTPDDRHVGPTLRALEAGVAVFCEKPLATSLEDTDAMLAMARRTGSRLYVGHNMRHMPVVVLMRELVAAGRIGEVKAVWCRHFVGHGGDFYFKDWHADRSRSVGLLLQKGAHDLDVIHWLAGAYSARVQAVGAASLYAGLTGRRDRSGERMPDWFSLDNWPPTEQEVHPVVDVEDVSQVNMLLGNGVLASYQQCHFTPDYWRNYTVIGTHGRIENMGDTSGAEVHLWDRRHRGRAEPDEVFVVPEASGGHGGADVALVSEFVRFVAEGGTTSTSPVAAREAVAAGIRATESLRGSGCALDVPLLDPEAVAYFDAGQPGARVASRVAAADPDRETVPPVMTQATTRATTGAGEITA</sequence>
<dbReference type="Pfam" id="PF01408">
    <property type="entry name" value="GFO_IDH_MocA"/>
    <property type="match status" value="1"/>
</dbReference>
<dbReference type="EMBL" id="BAAAPM010000004">
    <property type="protein sequence ID" value="GAA1727907.1"/>
    <property type="molecule type" value="Genomic_DNA"/>
</dbReference>
<dbReference type="InterPro" id="IPR000683">
    <property type="entry name" value="Gfo/Idh/MocA-like_OxRdtase_N"/>
</dbReference>
<organism evidence="4 5">
    <name type="scientific">Isoptericola hypogeus</name>
    <dbReference type="NCBI Taxonomy" id="300179"/>
    <lineage>
        <taxon>Bacteria</taxon>
        <taxon>Bacillati</taxon>
        <taxon>Actinomycetota</taxon>
        <taxon>Actinomycetes</taxon>
        <taxon>Micrococcales</taxon>
        <taxon>Promicromonosporaceae</taxon>
        <taxon>Isoptericola</taxon>
    </lineage>
</organism>